<feature type="domain" description="F-box" evidence="1">
    <location>
        <begin position="10"/>
        <end position="50"/>
    </location>
</feature>
<dbReference type="KEGG" id="tpal:117649750"/>
<evidence type="ECO:0000313" key="3">
    <source>
        <dbReference type="RefSeq" id="XP_034248663.1"/>
    </source>
</evidence>
<organism evidence="3">
    <name type="scientific">Thrips palmi</name>
    <name type="common">Melon thrips</name>
    <dbReference type="NCBI Taxonomy" id="161013"/>
    <lineage>
        <taxon>Eukaryota</taxon>
        <taxon>Metazoa</taxon>
        <taxon>Ecdysozoa</taxon>
        <taxon>Arthropoda</taxon>
        <taxon>Hexapoda</taxon>
        <taxon>Insecta</taxon>
        <taxon>Pterygota</taxon>
        <taxon>Neoptera</taxon>
        <taxon>Paraneoptera</taxon>
        <taxon>Thysanoptera</taxon>
        <taxon>Terebrantia</taxon>
        <taxon>Thripoidea</taxon>
        <taxon>Thripidae</taxon>
        <taxon>Thrips</taxon>
    </lineage>
</organism>
<dbReference type="InterPro" id="IPR036047">
    <property type="entry name" value="F-box-like_dom_sf"/>
</dbReference>
<dbReference type="Pfam" id="PF12937">
    <property type="entry name" value="F-box-like"/>
    <property type="match status" value="1"/>
</dbReference>
<dbReference type="Proteomes" id="UP000515158">
    <property type="component" value="Unplaced"/>
</dbReference>
<sequence length="252" mass="28550">MHKQNLKKVVPPLALRLVLDYLSAKDVVSCGQVCQEWRCVAQAADLWQYKLRTQQDIDGLKELLRVMRFAPSGIAITVNELASIDCRSSLFEAFVEAMRETKVQCRDLTLCRNRQHRASCDAVLGTMAPGLEVLTLPDATGDQLWAVSGDKAPSLRELTLEVENDEEYAGLLNILGACRFPALQGLYFEREDNDCGLRRCYAKIARLKKKLQKHSTASVQVMCFSCEHYAAAFDSYPENDDVENDFYNYFDF</sequence>
<reference evidence="3" key="1">
    <citation type="submission" date="2025-08" db="UniProtKB">
        <authorList>
            <consortium name="RefSeq"/>
        </authorList>
    </citation>
    <scope>IDENTIFICATION</scope>
    <source>
        <tissue evidence="3">Total insect</tissue>
    </source>
</reference>
<dbReference type="Gene3D" id="1.20.1280.50">
    <property type="match status" value="1"/>
</dbReference>
<protein>
    <submittedName>
        <fullName evidence="3">Uncharacterized protein LOC117649750 isoform X1</fullName>
    </submittedName>
</protein>
<dbReference type="PROSITE" id="PS50181">
    <property type="entry name" value="FBOX"/>
    <property type="match status" value="1"/>
</dbReference>
<keyword evidence="2" id="KW-1185">Reference proteome</keyword>
<dbReference type="OrthoDB" id="192402at2759"/>
<dbReference type="InParanoid" id="A0A6P8ZTR0"/>
<dbReference type="InterPro" id="IPR001810">
    <property type="entry name" value="F-box_dom"/>
</dbReference>
<gene>
    <name evidence="3" type="primary">LOC117649750</name>
</gene>
<dbReference type="SMART" id="SM00256">
    <property type="entry name" value="FBOX"/>
    <property type="match status" value="1"/>
</dbReference>
<accession>A0A6P8ZTR0</accession>
<dbReference type="RefSeq" id="XP_034248663.1">
    <property type="nucleotide sequence ID" value="XM_034392772.1"/>
</dbReference>
<dbReference type="GeneID" id="117649750"/>
<dbReference type="AlphaFoldDB" id="A0A6P8ZTR0"/>
<dbReference type="SUPFAM" id="SSF81383">
    <property type="entry name" value="F-box domain"/>
    <property type="match status" value="1"/>
</dbReference>
<proteinExistence type="predicted"/>
<evidence type="ECO:0000313" key="2">
    <source>
        <dbReference type="Proteomes" id="UP000515158"/>
    </source>
</evidence>
<evidence type="ECO:0000259" key="1">
    <source>
        <dbReference type="PROSITE" id="PS50181"/>
    </source>
</evidence>
<name>A0A6P8ZTR0_THRPL</name>